<accession>A0A154BVP5</accession>
<dbReference type="RefSeq" id="WP_066237755.1">
    <property type="nucleotide sequence ID" value="NZ_LSGP01000006.1"/>
</dbReference>
<feature type="domain" description="4-vinyl reductase 4VR" evidence="1">
    <location>
        <begin position="113"/>
        <end position="175"/>
    </location>
</feature>
<dbReference type="SUPFAM" id="SSF111126">
    <property type="entry name" value="Ligand-binding domain in the NO signalling and Golgi transport"/>
    <property type="match status" value="1"/>
</dbReference>
<name>A0A154BVP5_ANASB</name>
<evidence type="ECO:0000313" key="3">
    <source>
        <dbReference type="Proteomes" id="UP000076268"/>
    </source>
</evidence>
<dbReference type="Proteomes" id="UP000076268">
    <property type="component" value="Unassembled WGS sequence"/>
</dbReference>
<dbReference type="SMART" id="SM00989">
    <property type="entry name" value="V4R"/>
    <property type="match status" value="1"/>
</dbReference>
<dbReference type="InterPro" id="IPR004096">
    <property type="entry name" value="V4R"/>
</dbReference>
<dbReference type="OrthoDB" id="9788644at2"/>
<comment type="caution">
    <text evidence="2">The sequence shown here is derived from an EMBL/GenBank/DDBJ whole genome shotgun (WGS) entry which is preliminary data.</text>
</comment>
<dbReference type="Gene3D" id="3.30.1380.20">
    <property type="entry name" value="Trafficking protein particle complex subunit 3"/>
    <property type="match status" value="1"/>
</dbReference>
<sequence length="177" mass="20022">MYKFKSDNQSEAFNWESLGDIAVGRANLGSNMPVIVYRLFQFTLRDVLNREYGCEQASNLLRAAGKLAGTEFCKNILDKNLDFNSFVAQLQKKLAELRIGILRLESADMEKLEFVLTVEEDLDCSGLPITEESVCDYDEGFIAGILNEYTGKHFTAKEIDCWATGDRTCRFQVTCDN</sequence>
<dbReference type="AlphaFoldDB" id="A0A154BVP5"/>
<dbReference type="InterPro" id="IPR024096">
    <property type="entry name" value="NO_sig/Golgi_transp_ligand-bd"/>
</dbReference>
<dbReference type="EMBL" id="LSGP01000006">
    <property type="protein sequence ID" value="KYZ77850.1"/>
    <property type="molecule type" value="Genomic_DNA"/>
</dbReference>
<dbReference type="PANTHER" id="PTHR35090">
    <property type="entry name" value="DNA-DIRECTED RNA POLYMERASE SUBUNIT I"/>
    <property type="match status" value="1"/>
</dbReference>
<organism evidence="2 3">
    <name type="scientific">Anaerosporomusa subterranea</name>
    <dbReference type="NCBI Taxonomy" id="1794912"/>
    <lineage>
        <taxon>Bacteria</taxon>
        <taxon>Bacillati</taxon>
        <taxon>Bacillota</taxon>
        <taxon>Negativicutes</taxon>
        <taxon>Acetonemataceae</taxon>
        <taxon>Anaerosporomusa</taxon>
    </lineage>
</organism>
<dbReference type="PANTHER" id="PTHR35090:SF2">
    <property type="entry name" value="ARSR FAMILY TRANSCRIPTIONAL REGULATOR"/>
    <property type="match status" value="1"/>
</dbReference>
<evidence type="ECO:0000313" key="2">
    <source>
        <dbReference type="EMBL" id="KYZ77850.1"/>
    </source>
</evidence>
<protein>
    <submittedName>
        <fullName evidence="2">4-vinyl reductase</fullName>
    </submittedName>
</protein>
<keyword evidence="3" id="KW-1185">Reference proteome</keyword>
<evidence type="ECO:0000259" key="1">
    <source>
        <dbReference type="SMART" id="SM00989"/>
    </source>
</evidence>
<proteinExistence type="predicted"/>
<dbReference type="Pfam" id="PF02830">
    <property type="entry name" value="V4R"/>
    <property type="match status" value="1"/>
</dbReference>
<gene>
    <name evidence="2" type="ORF">AXX12_17480</name>
</gene>
<dbReference type="STRING" id="1794912.AXX12_17480"/>
<reference evidence="2 3" key="1">
    <citation type="submission" date="2016-02" db="EMBL/GenBank/DDBJ databases">
        <title>Anaerosporomusa subterraneum gen. nov., sp. nov., a spore-forming obligate anaerobe isolated from saprolite.</title>
        <authorList>
            <person name="Choi J.K."/>
            <person name="Shah M."/>
            <person name="Yee N."/>
        </authorList>
    </citation>
    <scope>NUCLEOTIDE SEQUENCE [LARGE SCALE GENOMIC DNA]</scope>
    <source>
        <strain evidence="2 3">RU4</strain>
    </source>
</reference>